<keyword evidence="2" id="KW-0472">Membrane</keyword>
<keyword evidence="6" id="KW-1185">Reference proteome</keyword>
<reference evidence="5" key="1">
    <citation type="journal article" date="2020" name="bioRxiv">
        <title>Chromosome-level reference genome of the European wasp spider Argiope bruennichi: a resource for studies on range expansion and evolutionary adaptation.</title>
        <authorList>
            <person name="Sheffer M.M."/>
            <person name="Hoppe A."/>
            <person name="Krehenwinkel H."/>
            <person name="Uhl G."/>
            <person name="Kuss A.W."/>
            <person name="Jensen L."/>
            <person name="Jensen C."/>
            <person name="Gillespie R.G."/>
            <person name="Hoff K.J."/>
            <person name="Prost S."/>
        </authorList>
    </citation>
    <scope>NUCLEOTIDE SEQUENCE</scope>
</reference>
<gene>
    <name evidence="5" type="ORF">HNY73_000750</name>
</gene>
<dbReference type="AlphaFoldDB" id="A0A8T0FZ31"/>
<dbReference type="InterPro" id="IPR042350">
    <property type="entry name" value="ATRAID"/>
</dbReference>
<feature type="disulfide bond" evidence="1">
    <location>
        <begin position="171"/>
        <end position="180"/>
    </location>
</feature>
<evidence type="ECO:0000256" key="2">
    <source>
        <dbReference type="SAM" id="Phobius"/>
    </source>
</evidence>
<keyword evidence="2" id="KW-0812">Transmembrane</keyword>
<keyword evidence="1" id="KW-0245">EGF-like domain</keyword>
<dbReference type="PROSITE" id="PS50026">
    <property type="entry name" value="EGF_3"/>
    <property type="match status" value="1"/>
</dbReference>
<organism evidence="5 6">
    <name type="scientific">Argiope bruennichi</name>
    <name type="common">Wasp spider</name>
    <name type="synonym">Aranea bruennichi</name>
    <dbReference type="NCBI Taxonomy" id="94029"/>
    <lineage>
        <taxon>Eukaryota</taxon>
        <taxon>Metazoa</taxon>
        <taxon>Ecdysozoa</taxon>
        <taxon>Arthropoda</taxon>
        <taxon>Chelicerata</taxon>
        <taxon>Arachnida</taxon>
        <taxon>Araneae</taxon>
        <taxon>Araneomorphae</taxon>
        <taxon>Entelegynae</taxon>
        <taxon>Araneoidea</taxon>
        <taxon>Araneidae</taxon>
        <taxon>Argiope</taxon>
    </lineage>
</organism>
<evidence type="ECO:0000313" key="6">
    <source>
        <dbReference type="Proteomes" id="UP000807504"/>
    </source>
</evidence>
<dbReference type="PROSITE" id="PS00022">
    <property type="entry name" value="EGF_1"/>
    <property type="match status" value="1"/>
</dbReference>
<keyword evidence="1" id="KW-1015">Disulfide bond</keyword>
<feature type="chain" id="PRO_5035835503" evidence="3">
    <location>
        <begin position="19"/>
        <end position="220"/>
    </location>
</feature>
<reference evidence="5" key="2">
    <citation type="submission" date="2020-06" db="EMBL/GenBank/DDBJ databases">
        <authorList>
            <person name="Sheffer M."/>
        </authorList>
    </citation>
    <scope>NUCLEOTIDE SEQUENCE</scope>
</reference>
<feature type="transmembrane region" description="Helical" evidence="2">
    <location>
        <begin position="188"/>
        <end position="209"/>
    </location>
</feature>
<evidence type="ECO:0000256" key="3">
    <source>
        <dbReference type="SAM" id="SignalP"/>
    </source>
</evidence>
<name>A0A8T0FZ31_ARGBR</name>
<evidence type="ECO:0000259" key="4">
    <source>
        <dbReference type="PROSITE" id="PS50026"/>
    </source>
</evidence>
<feature type="domain" description="EGF-like" evidence="4">
    <location>
        <begin position="140"/>
        <end position="181"/>
    </location>
</feature>
<feature type="signal peptide" evidence="3">
    <location>
        <begin position="1"/>
        <end position="18"/>
    </location>
</feature>
<evidence type="ECO:0000313" key="5">
    <source>
        <dbReference type="EMBL" id="KAF8796367.1"/>
    </source>
</evidence>
<accession>A0A8T0FZ31</accession>
<protein>
    <submittedName>
        <fullName evidence="5">All-trans retinoic acid-induced like protein</fullName>
    </submittedName>
</protein>
<dbReference type="EMBL" id="JABXBU010000001">
    <property type="protein sequence ID" value="KAF8796367.1"/>
    <property type="molecule type" value="Genomic_DNA"/>
</dbReference>
<sequence>MFTLLLSLLSFSLYSVSAQEDCPIQYSCNNTNFNESLVENYCKNHDSNMSGRCCISNETVIGMDLRYCNIKTLNISQPVFEQVEILDLRENDYEKLTSDELINLLKLNYLYLPQHIPCPGGHIAWNITENDHNMTSCMGQLNPCVSLNISCGEEEDAKCHHLGPGTAKCICSPGHFGYKCLNEGEFPVAIFSSSVVFPAIVLSIALWFIQGRDPYKLRAI</sequence>
<keyword evidence="2" id="KW-1133">Transmembrane helix</keyword>
<comment type="caution">
    <text evidence="5">The sequence shown here is derived from an EMBL/GenBank/DDBJ whole genome shotgun (WGS) entry which is preliminary data.</text>
</comment>
<evidence type="ECO:0000256" key="1">
    <source>
        <dbReference type="PROSITE-ProRule" id="PRU00076"/>
    </source>
</evidence>
<dbReference type="Proteomes" id="UP000807504">
    <property type="component" value="Unassembled WGS sequence"/>
</dbReference>
<dbReference type="PANTHER" id="PTHR15926:SF1">
    <property type="entry name" value="ALL-TRANS RETINOIC ACID-INDUCED DIFFERENTIATION FACTOR"/>
    <property type="match status" value="1"/>
</dbReference>
<comment type="caution">
    <text evidence="1">Lacks conserved residue(s) required for the propagation of feature annotation.</text>
</comment>
<dbReference type="PANTHER" id="PTHR15926">
    <property type="entry name" value="ALL-TRANS RETINOIC ACID-INDUCED DIFFERENTIATION FACTOR"/>
    <property type="match status" value="1"/>
</dbReference>
<dbReference type="InterPro" id="IPR000742">
    <property type="entry name" value="EGF"/>
</dbReference>
<keyword evidence="3" id="KW-0732">Signal</keyword>
<proteinExistence type="predicted"/>